<evidence type="ECO:0000313" key="2">
    <source>
        <dbReference type="EMBL" id="MBW4466152.1"/>
    </source>
</evidence>
<dbReference type="EMBL" id="JAHHHV010000066">
    <property type="protein sequence ID" value="MBW4466152.1"/>
    <property type="molecule type" value="Genomic_DNA"/>
</dbReference>
<feature type="domain" description="Peptidase C-terminal archaeal/bacterial" evidence="1">
    <location>
        <begin position="91"/>
        <end position="151"/>
    </location>
</feature>
<evidence type="ECO:0000259" key="1">
    <source>
        <dbReference type="Pfam" id="PF04151"/>
    </source>
</evidence>
<dbReference type="Pfam" id="PF04151">
    <property type="entry name" value="PPC"/>
    <property type="match status" value="1"/>
</dbReference>
<dbReference type="Proteomes" id="UP000707356">
    <property type="component" value="Unassembled WGS sequence"/>
</dbReference>
<reference evidence="2" key="2">
    <citation type="journal article" date="2022" name="Microbiol. Resour. Announc.">
        <title>Metagenome Sequencing to Explore Phylogenomics of Terrestrial Cyanobacteria.</title>
        <authorList>
            <person name="Ward R.D."/>
            <person name="Stajich J.E."/>
            <person name="Johansen J.R."/>
            <person name="Huntemann M."/>
            <person name="Clum A."/>
            <person name="Foster B."/>
            <person name="Foster B."/>
            <person name="Roux S."/>
            <person name="Palaniappan K."/>
            <person name="Varghese N."/>
            <person name="Mukherjee S."/>
            <person name="Reddy T.B.K."/>
            <person name="Daum C."/>
            <person name="Copeland A."/>
            <person name="Chen I.A."/>
            <person name="Ivanova N.N."/>
            <person name="Kyrpides N.C."/>
            <person name="Shapiro N."/>
            <person name="Eloe-Fadrosh E.A."/>
            <person name="Pietrasiak N."/>
        </authorList>
    </citation>
    <scope>NUCLEOTIDE SEQUENCE</scope>
    <source>
        <strain evidence="2">GSE-TBD4-15B</strain>
    </source>
</reference>
<dbReference type="AlphaFoldDB" id="A0A951PB98"/>
<gene>
    <name evidence="2" type="ORF">KME07_12050</name>
</gene>
<comment type="caution">
    <text evidence="2">The sequence shown here is derived from an EMBL/GenBank/DDBJ whole genome shotgun (WGS) entry which is preliminary data.</text>
</comment>
<dbReference type="InterPro" id="IPR007280">
    <property type="entry name" value="Peptidase_C_arc/bac"/>
</dbReference>
<reference evidence="2" key="1">
    <citation type="submission" date="2021-05" db="EMBL/GenBank/DDBJ databases">
        <authorList>
            <person name="Pietrasiak N."/>
            <person name="Ward R."/>
            <person name="Stajich J.E."/>
            <person name="Kurbessoian T."/>
        </authorList>
    </citation>
    <scope>NUCLEOTIDE SEQUENCE</scope>
    <source>
        <strain evidence="2">GSE-TBD4-15B</strain>
    </source>
</reference>
<sequence>MRNSVVSKLNAPLVALPASFRAPVVTATGLTGRLLTSLLSLVGAVAIAQTAGAQALYNPIPLPENGQVTDSLTDKDIPTGSGGFARDYLISFKGGEQVVMDLTSEQFDTIITLLGPDGTTAAENDDAPDGSTNSMLFARITQPGNYIIRVNPYAGQGVGQFTLKVTRLRAE</sequence>
<protein>
    <submittedName>
        <fullName evidence="2">PPC domain-containing protein</fullName>
    </submittedName>
</protein>
<accession>A0A951PB98</accession>
<proteinExistence type="predicted"/>
<name>A0A951PB98_9CYAN</name>
<dbReference type="Gene3D" id="2.60.120.380">
    <property type="match status" value="1"/>
</dbReference>
<organism evidence="2 3">
    <name type="scientific">Pegethrix bostrychoides GSE-TBD4-15B</name>
    <dbReference type="NCBI Taxonomy" id="2839662"/>
    <lineage>
        <taxon>Bacteria</taxon>
        <taxon>Bacillati</taxon>
        <taxon>Cyanobacteriota</taxon>
        <taxon>Cyanophyceae</taxon>
        <taxon>Oculatellales</taxon>
        <taxon>Oculatellaceae</taxon>
        <taxon>Pegethrix</taxon>
    </lineage>
</organism>
<evidence type="ECO:0000313" key="3">
    <source>
        <dbReference type="Proteomes" id="UP000707356"/>
    </source>
</evidence>